<sequence>MQELIRRVTDGEDLSVDEARAAATLVFEEATEAQIGALLSALRAKGETEAEIAGFAQGMRDAARTIDPDGGPLVDTCGTGGDDYSTINVSTTSAIVAAGAGVAVAKHGNYSVSSSSGSADVLEVAGADVEAEPPPSRTRSSATTSASCSRPCSIPR</sequence>
<dbReference type="PANTHER" id="PTHR43285">
    <property type="entry name" value="ANTHRANILATE PHOSPHORIBOSYLTRANSFERASE"/>
    <property type="match status" value="1"/>
</dbReference>
<dbReference type="EC" id="2.4.2.18" evidence="7"/>
<evidence type="ECO:0000313" key="7">
    <source>
        <dbReference type="EMBL" id="KPN30188.1"/>
    </source>
</evidence>
<dbReference type="SUPFAM" id="SSF52418">
    <property type="entry name" value="Nucleoside phosphorylase/phosphoribosyltransferase catalytic domain"/>
    <property type="match status" value="1"/>
</dbReference>
<keyword evidence="1" id="KW-0028">Amino-acid biosynthesis</keyword>
<accession>A0A0P7FTS9</accession>
<feature type="domain" description="Glycosyl transferase family 3" evidence="5">
    <location>
        <begin position="72"/>
        <end position="133"/>
    </location>
</feature>
<keyword evidence="2 7" id="KW-0328">Glycosyltransferase</keyword>
<proteinExistence type="predicted"/>
<protein>
    <submittedName>
        <fullName evidence="7">Anthranilate phosphoribosyltransferase</fullName>
        <ecNumber evidence="7">2.4.2.18</ecNumber>
    </submittedName>
</protein>
<evidence type="ECO:0000256" key="3">
    <source>
        <dbReference type="ARBA" id="ARBA00022679"/>
    </source>
</evidence>
<dbReference type="EMBL" id="LGUC01000001">
    <property type="protein sequence ID" value="KPN30188.1"/>
    <property type="molecule type" value="Genomic_DNA"/>
</dbReference>
<dbReference type="GO" id="GO:0000162">
    <property type="term" value="P:L-tryptophan biosynthetic process"/>
    <property type="evidence" value="ECO:0007669"/>
    <property type="project" value="InterPro"/>
</dbReference>
<dbReference type="InterPro" id="IPR035902">
    <property type="entry name" value="Nuc_phospho_transferase"/>
</dbReference>
<evidence type="ECO:0000259" key="5">
    <source>
        <dbReference type="Pfam" id="PF00591"/>
    </source>
</evidence>
<feature type="region of interest" description="Disordered" evidence="4">
    <location>
        <begin position="124"/>
        <end position="156"/>
    </location>
</feature>
<dbReference type="GO" id="GO:0005829">
    <property type="term" value="C:cytosol"/>
    <property type="evidence" value="ECO:0007669"/>
    <property type="project" value="TreeGrafter"/>
</dbReference>
<dbReference type="InterPro" id="IPR036320">
    <property type="entry name" value="Glycosyl_Trfase_fam3_N_dom_sf"/>
</dbReference>
<dbReference type="Pfam" id="PF00591">
    <property type="entry name" value="Glycos_transf_3"/>
    <property type="match status" value="1"/>
</dbReference>
<dbReference type="PATRIC" id="fig|699431.3.peg.940"/>
<dbReference type="InterPro" id="IPR000312">
    <property type="entry name" value="Glycosyl_Trfase_fam3"/>
</dbReference>
<organism evidence="7 8">
    <name type="scientific">Halolamina pelagica</name>
    <dbReference type="NCBI Taxonomy" id="699431"/>
    <lineage>
        <taxon>Archaea</taxon>
        <taxon>Methanobacteriati</taxon>
        <taxon>Methanobacteriota</taxon>
        <taxon>Stenosarchaea group</taxon>
        <taxon>Halobacteria</taxon>
        <taxon>Halobacteriales</taxon>
        <taxon>Haloferacaceae</taxon>
    </lineage>
</organism>
<feature type="compositionally biased region" description="Low complexity" evidence="4">
    <location>
        <begin position="137"/>
        <end position="156"/>
    </location>
</feature>
<dbReference type="Proteomes" id="UP000050535">
    <property type="component" value="Unassembled WGS sequence"/>
</dbReference>
<feature type="domain" description="Glycosyl transferase family 3 N-terminal" evidence="6">
    <location>
        <begin position="2"/>
        <end position="63"/>
    </location>
</feature>
<dbReference type="GO" id="GO:0004048">
    <property type="term" value="F:anthranilate phosphoribosyltransferase activity"/>
    <property type="evidence" value="ECO:0007669"/>
    <property type="project" value="UniProtKB-EC"/>
</dbReference>
<dbReference type="InterPro" id="IPR017459">
    <property type="entry name" value="Glycosyl_Trfase_fam3_N_dom"/>
</dbReference>
<keyword evidence="8" id="KW-1185">Reference proteome</keyword>
<dbReference type="AlphaFoldDB" id="A0A0P7FTS9"/>
<comment type="caution">
    <text evidence="7">The sequence shown here is derived from an EMBL/GenBank/DDBJ whole genome shotgun (WGS) entry which is preliminary data.</text>
</comment>
<evidence type="ECO:0000256" key="2">
    <source>
        <dbReference type="ARBA" id="ARBA00022676"/>
    </source>
</evidence>
<evidence type="ECO:0000259" key="6">
    <source>
        <dbReference type="Pfam" id="PF02885"/>
    </source>
</evidence>
<dbReference type="PANTHER" id="PTHR43285:SF2">
    <property type="entry name" value="ANTHRANILATE PHOSPHORIBOSYLTRANSFERASE"/>
    <property type="match status" value="1"/>
</dbReference>
<dbReference type="Gene3D" id="3.40.1030.10">
    <property type="entry name" value="Nucleoside phosphorylase/phosphoribosyltransferase catalytic domain"/>
    <property type="match status" value="1"/>
</dbReference>
<dbReference type="SUPFAM" id="SSF47648">
    <property type="entry name" value="Nucleoside phosphorylase/phosphoribosyltransferase N-terminal domain"/>
    <property type="match status" value="1"/>
</dbReference>
<dbReference type="InterPro" id="IPR005940">
    <property type="entry name" value="Anthranilate_Pribosyl_Tfrase"/>
</dbReference>
<dbReference type="STRING" id="699431.SY89_00913"/>
<dbReference type="Gene3D" id="1.20.970.10">
    <property type="entry name" value="Transferase, Pyrimidine Nucleoside Phosphorylase, Chain C"/>
    <property type="match status" value="1"/>
</dbReference>
<name>A0A0P7FTS9_9EURY</name>
<dbReference type="Pfam" id="PF02885">
    <property type="entry name" value="Glycos_trans_3N"/>
    <property type="match status" value="1"/>
</dbReference>
<gene>
    <name evidence="7" type="primary">trpD_2</name>
    <name evidence="7" type="ORF">SY89_00913</name>
</gene>
<evidence type="ECO:0000313" key="8">
    <source>
        <dbReference type="Proteomes" id="UP000050535"/>
    </source>
</evidence>
<keyword evidence="3 7" id="KW-0808">Transferase</keyword>
<reference evidence="8" key="1">
    <citation type="submission" date="2013-11" db="EMBL/GenBank/DDBJ databases">
        <authorList>
            <person name="Hoang H.T."/>
            <person name="Killian M.L."/>
            <person name="Madson D.M."/>
            <person name="Arruda P.H.E."/>
            <person name="Sun D."/>
            <person name="Schwartz K.J."/>
            <person name="Yoon K."/>
        </authorList>
    </citation>
    <scope>NUCLEOTIDE SEQUENCE [LARGE SCALE GENOMIC DNA]</scope>
    <source>
        <strain evidence="8">CDK2</strain>
    </source>
</reference>
<evidence type="ECO:0000256" key="4">
    <source>
        <dbReference type="SAM" id="MobiDB-lite"/>
    </source>
</evidence>
<evidence type="ECO:0000256" key="1">
    <source>
        <dbReference type="ARBA" id="ARBA00022605"/>
    </source>
</evidence>